<protein>
    <submittedName>
        <fullName evidence="2">Uncharacterized protein</fullName>
    </submittedName>
</protein>
<sequence length="279" mass="28494">MATMSVATVTGATLSPRLARPRVARRCSLPSPTAKAAKDSASSSTRPRGGDEAANGSETRGGARAGVGGRRVLLGGAGAALTAAAAATTSTVVNLGPAAPAALALFNKDLDVPITDPIAALAVVFAVRDSVKDILAQIGDFRDSCPAPVFPCDLSQLSVKTSSRVSGPLKRSLPTLSEVYGADPYAVEDILQSVVTTEAMLYANNARVKVDFSGPETFLNLVEETIAALLLEVPEEAVAAGGARDDLCDLTLDPRQPGEVECRLARAVAQGARPTGGVS</sequence>
<gene>
    <name evidence="2" type="ORF">MANT1106_LOCUS11588</name>
</gene>
<dbReference type="EMBL" id="HBFC01019412">
    <property type="protein sequence ID" value="CAD8708905.1"/>
    <property type="molecule type" value="Transcribed_RNA"/>
</dbReference>
<feature type="region of interest" description="Disordered" evidence="1">
    <location>
        <begin position="1"/>
        <end position="66"/>
    </location>
</feature>
<feature type="compositionally biased region" description="Low complexity" evidence="1">
    <location>
        <begin position="30"/>
        <end position="45"/>
    </location>
</feature>
<feature type="compositionally biased region" description="Polar residues" evidence="1">
    <location>
        <begin position="1"/>
        <end position="13"/>
    </location>
</feature>
<accession>A0A7S0SN73</accession>
<evidence type="ECO:0000313" key="2">
    <source>
        <dbReference type="EMBL" id="CAD8708905.1"/>
    </source>
</evidence>
<organism evidence="2">
    <name type="scientific">Mantoniella antarctica</name>
    <dbReference type="NCBI Taxonomy" id="81844"/>
    <lineage>
        <taxon>Eukaryota</taxon>
        <taxon>Viridiplantae</taxon>
        <taxon>Chlorophyta</taxon>
        <taxon>Mamiellophyceae</taxon>
        <taxon>Mamiellales</taxon>
        <taxon>Mamiellaceae</taxon>
        <taxon>Mantoniella</taxon>
    </lineage>
</organism>
<evidence type="ECO:0000256" key="1">
    <source>
        <dbReference type="SAM" id="MobiDB-lite"/>
    </source>
</evidence>
<dbReference type="AlphaFoldDB" id="A0A7S0SN73"/>
<name>A0A7S0SN73_9CHLO</name>
<proteinExistence type="predicted"/>
<reference evidence="2" key="1">
    <citation type="submission" date="2021-01" db="EMBL/GenBank/DDBJ databases">
        <authorList>
            <person name="Corre E."/>
            <person name="Pelletier E."/>
            <person name="Niang G."/>
            <person name="Scheremetjew M."/>
            <person name="Finn R."/>
            <person name="Kale V."/>
            <person name="Holt S."/>
            <person name="Cochrane G."/>
            <person name="Meng A."/>
            <person name="Brown T."/>
            <person name="Cohen L."/>
        </authorList>
    </citation>
    <scope>NUCLEOTIDE SEQUENCE</scope>
    <source>
        <strain evidence="2">SL-175</strain>
    </source>
</reference>